<keyword evidence="8" id="KW-0670">Pyruvate</keyword>
<keyword evidence="4" id="KW-0560">Oxidoreductase</keyword>
<organism evidence="8">
    <name type="scientific">Thermofilum pendens</name>
    <dbReference type="NCBI Taxonomy" id="2269"/>
    <lineage>
        <taxon>Archaea</taxon>
        <taxon>Thermoproteota</taxon>
        <taxon>Thermoprotei</taxon>
        <taxon>Thermofilales</taxon>
        <taxon>Thermofilaceae</taxon>
        <taxon>Thermofilum</taxon>
    </lineage>
</organism>
<sequence length="383" mass="41720">MRALLLTGNYAAAYAVREAQPDVISAYPITPQTTVIEKLADFIDAGELKAKFVRVESEHSAMAALIGAASVGARTYTATSSHGLLYMYEVVWWAAGARLPIVMGLVTRAIGPPWNIWSDHADFYTLRDSGWNLLFASNAQEVYDFTLLAYMLSENPRVSLPTAVAWDAFEVSHTYEPVQLIERAPDLLPPKGAWKPPLSFEDPASLGNLAYPEEYLKIRKAMKLAALEALKVFRDAAAKLGEVSGRDYSRGFECYRCDDAHTVFVVMGSIFGEVVGAVDTLRREGQRVGALKLWLYRPFPYESLAEALKGKERVVVISRSSALGAASPLAADVATALQLRNVAAALVDISAGVGGADVTAGDVINMYKLAEKGSGVFFWQVER</sequence>
<dbReference type="SUPFAM" id="SSF52518">
    <property type="entry name" value="Thiamin diphosphate-binding fold (THDP-binding)"/>
    <property type="match status" value="1"/>
</dbReference>
<evidence type="ECO:0000256" key="5">
    <source>
        <dbReference type="ARBA" id="ARBA00048893"/>
    </source>
</evidence>
<dbReference type="PANTHER" id="PTHR32154:SF0">
    <property type="entry name" value="PYRUVATE-FLAVODOXIN OXIDOREDUCTASE-RELATED"/>
    <property type="match status" value="1"/>
</dbReference>
<evidence type="ECO:0000259" key="6">
    <source>
        <dbReference type="Pfam" id="PF01855"/>
    </source>
</evidence>
<dbReference type="InterPro" id="IPR029061">
    <property type="entry name" value="THDP-binding"/>
</dbReference>
<accession>A0A7C4D2K8</accession>
<name>A0A7C4D2K8_THEPE</name>
<dbReference type="GO" id="GO:0018491">
    <property type="term" value="F:2-oxobutyrate synthase activity"/>
    <property type="evidence" value="ECO:0007669"/>
    <property type="project" value="UniProtKB-ARBA"/>
</dbReference>
<evidence type="ECO:0000256" key="3">
    <source>
        <dbReference type="ARBA" id="ARBA00012691"/>
    </source>
</evidence>
<dbReference type="Pfam" id="PF01855">
    <property type="entry name" value="POR_N"/>
    <property type="match status" value="1"/>
</dbReference>
<feature type="domain" description="Pyruvate:ferredoxin oxidoreductase core" evidence="7">
    <location>
        <begin position="260"/>
        <end position="363"/>
    </location>
</feature>
<dbReference type="Gene3D" id="3.40.50.920">
    <property type="match status" value="1"/>
</dbReference>
<evidence type="ECO:0000313" key="8">
    <source>
        <dbReference type="EMBL" id="HGM47100.1"/>
    </source>
</evidence>
<dbReference type="PANTHER" id="PTHR32154">
    <property type="entry name" value="PYRUVATE-FLAVODOXIN OXIDOREDUCTASE-RELATED"/>
    <property type="match status" value="1"/>
</dbReference>
<dbReference type="InterPro" id="IPR033412">
    <property type="entry name" value="PFOR_II"/>
</dbReference>
<comment type="subunit">
    <text evidence="2">Heterodimer composed of an alpha and a beta subunit.</text>
</comment>
<dbReference type="Gene3D" id="3.40.50.970">
    <property type="match status" value="1"/>
</dbReference>
<feature type="domain" description="Pyruvate flavodoxin/ferredoxin oxidoreductase pyrimidine binding" evidence="6">
    <location>
        <begin position="15"/>
        <end position="232"/>
    </location>
</feature>
<evidence type="ECO:0000259" key="7">
    <source>
        <dbReference type="Pfam" id="PF17147"/>
    </source>
</evidence>
<dbReference type="EMBL" id="DTBQ01000141">
    <property type="protein sequence ID" value="HGM47100.1"/>
    <property type="molecule type" value="Genomic_DNA"/>
</dbReference>
<dbReference type="GO" id="GO:0006979">
    <property type="term" value="P:response to oxidative stress"/>
    <property type="evidence" value="ECO:0007669"/>
    <property type="project" value="TreeGrafter"/>
</dbReference>
<comment type="caution">
    <text evidence="8">The sequence shown here is derived from an EMBL/GenBank/DDBJ whole genome shotgun (WGS) entry which is preliminary data.</text>
</comment>
<dbReference type="InterPro" id="IPR009014">
    <property type="entry name" value="Transketo_C/PFOR_II"/>
</dbReference>
<evidence type="ECO:0000256" key="2">
    <source>
        <dbReference type="ARBA" id="ARBA00011631"/>
    </source>
</evidence>
<dbReference type="AlphaFoldDB" id="A0A7C4D2K8"/>
<protein>
    <recommendedName>
        <fullName evidence="3">2-oxoacid oxidoreductase (ferredoxin)</fullName>
        <ecNumber evidence="3">1.2.7.11</ecNumber>
    </recommendedName>
</protein>
<evidence type="ECO:0000256" key="4">
    <source>
        <dbReference type="ARBA" id="ARBA00023002"/>
    </source>
</evidence>
<dbReference type="Pfam" id="PF17147">
    <property type="entry name" value="PFOR_II"/>
    <property type="match status" value="1"/>
</dbReference>
<comment type="catalytic activity">
    <reaction evidence="5">
        <text>a 2-oxocarboxylate + 2 oxidized [2Fe-2S]-[ferredoxin] + CoA = an acyl-CoA + 2 reduced [2Fe-2S]-[ferredoxin] + CO2 + H(+)</text>
        <dbReference type="Rhea" id="RHEA:42316"/>
        <dbReference type="Rhea" id="RHEA-COMP:10000"/>
        <dbReference type="Rhea" id="RHEA-COMP:10001"/>
        <dbReference type="ChEBI" id="CHEBI:15378"/>
        <dbReference type="ChEBI" id="CHEBI:16526"/>
        <dbReference type="ChEBI" id="CHEBI:33737"/>
        <dbReference type="ChEBI" id="CHEBI:33738"/>
        <dbReference type="ChEBI" id="CHEBI:35179"/>
        <dbReference type="ChEBI" id="CHEBI:57287"/>
        <dbReference type="ChEBI" id="CHEBI:58342"/>
        <dbReference type="EC" id="1.2.7.11"/>
    </reaction>
</comment>
<comment type="subunit">
    <text evidence="1">Heterotetramer of one alpha, one beta, one delta and one gamma chain.</text>
</comment>
<dbReference type="InterPro" id="IPR050722">
    <property type="entry name" value="Pyruvate:ferred/Flavod_OxRd"/>
</dbReference>
<dbReference type="EC" id="1.2.7.11" evidence="3"/>
<dbReference type="CDD" id="cd07034">
    <property type="entry name" value="TPP_PYR_PFOR_IOR-alpha_like"/>
    <property type="match status" value="1"/>
</dbReference>
<reference evidence="8" key="1">
    <citation type="journal article" date="2020" name="mSystems">
        <title>Genome- and Community-Level Interaction Insights into Carbon Utilization and Element Cycling Functions of Hydrothermarchaeota in Hydrothermal Sediment.</title>
        <authorList>
            <person name="Zhou Z."/>
            <person name="Liu Y."/>
            <person name="Xu W."/>
            <person name="Pan J."/>
            <person name="Luo Z.H."/>
            <person name="Li M."/>
        </authorList>
    </citation>
    <scope>NUCLEOTIDE SEQUENCE</scope>
    <source>
        <strain evidence="8">SpSt-649</strain>
    </source>
</reference>
<dbReference type="SUPFAM" id="SSF52922">
    <property type="entry name" value="TK C-terminal domain-like"/>
    <property type="match status" value="1"/>
</dbReference>
<dbReference type="InterPro" id="IPR002880">
    <property type="entry name" value="Pyrv_Fd/Flavodoxin_OxRdtase_N"/>
</dbReference>
<dbReference type="GO" id="GO:0019164">
    <property type="term" value="F:pyruvate synthase activity"/>
    <property type="evidence" value="ECO:0007669"/>
    <property type="project" value="UniProtKB-ARBA"/>
</dbReference>
<dbReference type="FunFam" id="3.40.50.970:FF:000012">
    <property type="entry name" value="Pyruvate:ferredoxin (Flavodoxin) oxidoreductase"/>
    <property type="match status" value="1"/>
</dbReference>
<proteinExistence type="predicted"/>
<gene>
    <name evidence="8" type="primary">porA</name>
    <name evidence="8" type="ORF">ENU21_05060</name>
</gene>
<evidence type="ECO:0000256" key="1">
    <source>
        <dbReference type="ARBA" id="ARBA00011595"/>
    </source>
</evidence>